<sequence length="611" mass="66359">MPAQKNRNRLLAVVATPEPPPTVRHLNGSDLAAFLMDPQRTHTAVVVSFLPENALRIDAQEVAALLGADAQVFELANGPETHKLQKGVPERLHVFGNSARVYPHGAQWMGRTPRPHILHSAAYLPQLYTILEHDFLAAEHFESNQQSTTTSLPVLSEAEVKGFPSDDRAMVELLSNGQRAVIRGEDLLPGIPLEWLLHKGQTLTGIFDPATDALDVKSLLLPHASPVTVYKHGDVALARVKSVTPSHALVHLWPGSDFRIGVARISSNDLDSAVDLLTEGEVVRVRVLYENGAVVLSMLDVDDDEPAITAPPLLRGGPPWLDYDRPYASIFTAATSVAGLAPSPAAAGSPAGVSGVGQARTELAGPNSASEEALLTPAERRTALRSTQMQLELARHTIAELLEAQKRQGATDKVARALQDQLEAERRGAAELARLHNTAEHQIEALREDLARTKSALVQLKQQRRSTTSRTDAPMEKLFLDSAEQFKFDVQLAWARLVPAVDKAAHPLSDYGCSAHFLASWSSITEQQRSKTLRAVVDLAAGMTGSLRKREAHPLRLNEGAHAGLTMRGEDVCMRLYVEKGTAGALRLHYWKLGAGGVELHEVVSHDVVKP</sequence>
<name>A0A2S3ZUZ0_ARTGL</name>
<dbReference type="GO" id="GO:0003676">
    <property type="term" value="F:nucleic acid binding"/>
    <property type="evidence" value="ECO:0007669"/>
    <property type="project" value="InterPro"/>
</dbReference>
<proteinExistence type="predicted"/>
<dbReference type="SUPFAM" id="SSF50249">
    <property type="entry name" value="Nucleic acid-binding proteins"/>
    <property type="match status" value="1"/>
</dbReference>
<keyword evidence="1" id="KW-0175">Coiled coil</keyword>
<gene>
    <name evidence="3" type="ORF">CVS27_12975</name>
</gene>
<dbReference type="RefSeq" id="WP_103466158.1">
    <property type="nucleotide sequence ID" value="NZ_PPXC01000009.1"/>
</dbReference>
<keyword evidence="4" id="KW-1185">Reference proteome</keyword>
<evidence type="ECO:0000313" key="3">
    <source>
        <dbReference type="EMBL" id="POH73066.1"/>
    </source>
</evidence>
<dbReference type="EMBL" id="PPXC01000009">
    <property type="protein sequence ID" value="POH73066.1"/>
    <property type="molecule type" value="Genomic_DNA"/>
</dbReference>
<protein>
    <recommendedName>
        <fullName evidence="2">S1 motif domain-containing protein</fullName>
    </recommendedName>
</protein>
<evidence type="ECO:0000259" key="2">
    <source>
        <dbReference type="PROSITE" id="PS50126"/>
    </source>
</evidence>
<dbReference type="Proteomes" id="UP000237061">
    <property type="component" value="Unassembled WGS sequence"/>
</dbReference>
<evidence type="ECO:0000256" key="1">
    <source>
        <dbReference type="SAM" id="Coils"/>
    </source>
</evidence>
<accession>A0A2S3ZUZ0</accession>
<evidence type="ECO:0000313" key="4">
    <source>
        <dbReference type="Proteomes" id="UP000237061"/>
    </source>
</evidence>
<feature type="domain" description="S1 motif" evidence="2">
    <location>
        <begin position="233"/>
        <end position="288"/>
    </location>
</feature>
<feature type="coiled-coil region" evidence="1">
    <location>
        <begin position="415"/>
        <end position="463"/>
    </location>
</feature>
<comment type="caution">
    <text evidence="3">The sequence shown here is derived from an EMBL/GenBank/DDBJ whole genome shotgun (WGS) entry which is preliminary data.</text>
</comment>
<organism evidence="3 4">
    <name type="scientific">Arthrobacter glacialis</name>
    <dbReference type="NCBI Taxonomy" id="1664"/>
    <lineage>
        <taxon>Bacteria</taxon>
        <taxon>Bacillati</taxon>
        <taxon>Actinomycetota</taxon>
        <taxon>Actinomycetes</taxon>
        <taxon>Micrococcales</taxon>
        <taxon>Micrococcaceae</taxon>
        <taxon>Arthrobacter</taxon>
    </lineage>
</organism>
<dbReference type="PROSITE" id="PS50126">
    <property type="entry name" value="S1"/>
    <property type="match status" value="1"/>
</dbReference>
<dbReference type="InterPro" id="IPR012340">
    <property type="entry name" value="NA-bd_OB-fold"/>
</dbReference>
<dbReference type="AlphaFoldDB" id="A0A2S3ZUZ0"/>
<dbReference type="Gene3D" id="2.40.50.140">
    <property type="entry name" value="Nucleic acid-binding proteins"/>
    <property type="match status" value="1"/>
</dbReference>
<reference evidence="3 4" key="1">
    <citation type="submission" date="2018-01" db="EMBL/GenBank/DDBJ databases">
        <title>Arthrobacter sp. nov., from glaciers in China.</title>
        <authorList>
            <person name="Liu Q."/>
            <person name="Xin Y.-H."/>
        </authorList>
    </citation>
    <scope>NUCLEOTIDE SEQUENCE [LARGE SCALE GENOMIC DNA]</scope>
    <source>
        <strain evidence="3 4">HLT2-12-2</strain>
    </source>
</reference>
<dbReference type="InterPro" id="IPR003029">
    <property type="entry name" value="S1_domain"/>
</dbReference>